<evidence type="ECO:0000256" key="1">
    <source>
        <dbReference type="ARBA" id="ARBA00023015"/>
    </source>
</evidence>
<dbReference type="PANTHER" id="PTHR43537:SF45">
    <property type="entry name" value="GNTR FAMILY REGULATORY PROTEIN"/>
    <property type="match status" value="1"/>
</dbReference>
<evidence type="ECO:0000256" key="2">
    <source>
        <dbReference type="ARBA" id="ARBA00023125"/>
    </source>
</evidence>
<dbReference type="PANTHER" id="PTHR43537">
    <property type="entry name" value="TRANSCRIPTIONAL REGULATOR, GNTR FAMILY"/>
    <property type="match status" value="1"/>
</dbReference>
<dbReference type="GO" id="GO:0003700">
    <property type="term" value="F:DNA-binding transcription factor activity"/>
    <property type="evidence" value="ECO:0007669"/>
    <property type="project" value="InterPro"/>
</dbReference>
<proteinExistence type="predicted"/>
<feature type="domain" description="HTH gntR-type" evidence="5">
    <location>
        <begin position="6"/>
        <end position="73"/>
    </location>
</feature>
<feature type="compositionally biased region" description="Low complexity" evidence="4">
    <location>
        <begin position="85"/>
        <end position="94"/>
    </location>
</feature>
<organism evidence="6 7">
    <name type="scientific">Acidaminococcus fermentans</name>
    <dbReference type="NCBI Taxonomy" id="905"/>
    <lineage>
        <taxon>Bacteria</taxon>
        <taxon>Bacillati</taxon>
        <taxon>Bacillota</taxon>
        <taxon>Negativicutes</taxon>
        <taxon>Acidaminococcales</taxon>
        <taxon>Acidaminococcaceae</taxon>
        <taxon>Acidaminococcus</taxon>
    </lineage>
</organism>
<evidence type="ECO:0000259" key="5">
    <source>
        <dbReference type="PROSITE" id="PS50949"/>
    </source>
</evidence>
<evidence type="ECO:0000256" key="3">
    <source>
        <dbReference type="ARBA" id="ARBA00023163"/>
    </source>
</evidence>
<name>A0A1H2T1S6_ACIFE</name>
<dbReference type="SMART" id="SM00345">
    <property type="entry name" value="HTH_GNTR"/>
    <property type="match status" value="2"/>
</dbReference>
<dbReference type="Pfam" id="PF00392">
    <property type="entry name" value="GntR"/>
    <property type="match status" value="2"/>
</dbReference>
<dbReference type="Pfam" id="PF07729">
    <property type="entry name" value="FCD"/>
    <property type="match status" value="1"/>
</dbReference>
<accession>A0A1H2T1S6</accession>
<dbReference type="InterPro" id="IPR008920">
    <property type="entry name" value="TF_FadR/GntR_C"/>
</dbReference>
<feature type="domain" description="HTH gntR-type" evidence="5">
    <location>
        <begin position="119"/>
        <end position="186"/>
    </location>
</feature>
<dbReference type="Gene3D" id="1.20.120.530">
    <property type="entry name" value="GntR ligand-binding domain-like"/>
    <property type="match status" value="1"/>
</dbReference>
<feature type="region of interest" description="Disordered" evidence="4">
    <location>
        <begin position="80"/>
        <end position="99"/>
    </location>
</feature>
<evidence type="ECO:0000313" key="7">
    <source>
        <dbReference type="Proteomes" id="UP000182379"/>
    </source>
</evidence>
<keyword evidence="2 6" id="KW-0238">DNA-binding</keyword>
<dbReference type="CDD" id="cd07377">
    <property type="entry name" value="WHTH_GntR"/>
    <property type="match status" value="2"/>
</dbReference>
<evidence type="ECO:0000256" key="4">
    <source>
        <dbReference type="SAM" id="MobiDB-lite"/>
    </source>
</evidence>
<dbReference type="SUPFAM" id="SSF48008">
    <property type="entry name" value="GntR ligand-binding domain-like"/>
    <property type="match status" value="1"/>
</dbReference>
<dbReference type="GO" id="GO:0003677">
    <property type="term" value="F:DNA binding"/>
    <property type="evidence" value="ECO:0007669"/>
    <property type="project" value="UniProtKB-KW"/>
</dbReference>
<comment type="caution">
    <text evidence="6">The sequence shown here is derived from an EMBL/GenBank/DDBJ whole genome shotgun (WGS) entry which is preliminary data.</text>
</comment>
<keyword evidence="1" id="KW-0805">Transcription regulation</keyword>
<dbReference type="InterPro" id="IPR011711">
    <property type="entry name" value="GntR_C"/>
</dbReference>
<gene>
    <name evidence="6" type="ORF">SAMN05216495_10191</name>
</gene>
<dbReference type="SUPFAM" id="SSF46785">
    <property type="entry name" value="Winged helix' DNA-binding domain"/>
    <property type="match status" value="2"/>
</dbReference>
<dbReference type="Proteomes" id="UP000182379">
    <property type="component" value="Unassembled WGS sequence"/>
</dbReference>
<evidence type="ECO:0000313" key="6">
    <source>
        <dbReference type="EMBL" id="SDW37747.1"/>
    </source>
</evidence>
<dbReference type="InterPro" id="IPR036390">
    <property type="entry name" value="WH_DNA-bd_sf"/>
</dbReference>
<dbReference type="AlphaFoldDB" id="A0A1H2T1S6"/>
<dbReference type="SMART" id="SM00895">
    <property type="entry name" value="FCD"/>
    <property type="match status" value="1"/>
</dbReference>
<sequence length="330" mass="37093">MVTLQKSTQELICQSLRNRIASGDLEPGTELKQVELARTYGVSRMPIREALQTLLLEGLVTRLSNRHMVVAEEARELLGNRKTGQAPVPEAQEPPASPVPVYRVAGDTPVKNVGKIHLLPAREQVASYLRKAILRREIPEGSVLTLEETARHMGVSATPVREALQLLASQGLVKLRPNKGAVVLGMDEKAIRDHFAVREILEREAAALAARPGSDLTEVEQVYAGMEKCMEEHRYGDYKHYNESFHMALWEAADNPKLARILASLWNGLSLGFLMTETDYAKISFFEHRQLMEALRAHDPEKARKLMDEHMERSMGNILTNYREQVGKKL</sequence>
<dbReference type="Gene3D" id="1.10.10.10">
    <property type="entry name" value="Winged helix-like DNA-binding domain superfamily/Winged helix DNA-binding domain"/>
    <property type="match status" value="2"/>
</dbReference>
<protein>
    <submittedName>
        <fullName evidence="6">DNA-binding transcriptional regulator, GntR family</fullName>
    </submittedName>
</protein>
<keyword evidence="3" id="KW-0804">Transcription</keyword>
<reference evidence="6 7" key="1">
    <citation type="submission" date="2016-10" db="EMBL/GenBank/DDBJ databases">
        <authorList>
            <person name="Varghese N."/>
            <person name="Submissions S."/>
        </authorList>
    </citation>
    <scope>NUCLEOTIDE SEQUENCE [LARGE SCALE GENOMIC DNA]</scope>
    <source>
        <strain evidence="6 7">WCC6</strain>
    </source>
</reference>
<dbReference type="InterPro" id="IPR000524">
    <property type="entry name" value="Tscrpt_reg_HTH_GntR"/>
</dbReference>
<dbReference type="PROSITE" id="PS50949">
    <property type="entry name" value="HTH_GNTR"/>
    <property type="match status" value="2"/>
</dbReference>
<dbReference type="InterPro" id="IPR036388">
    <property type="entry name" value="WH-like_DNA-bd_sf"/>
</dbReference>
<dbReference type="EMBL" id="FNOP01000001">
    <property type="protein sequence ID" value="SDW37747.1"/>
    <property type="molecule type" value="Genomic_DNA"/>
</dbReference>